<reference evidence="1" key="1">
    <citation type="submission" date="2025-08" db="UniProtKB">
        <authorList>
            <consortium name="Ensembl"/>
        </authorList>
    </citation>
    <scope>IDENTIFICATION</scope>
</reference>
<dbReference type="Ensembl" id="ENSSSCT00040008054.1">
    <property type="protein sequence ID" value="ENSSSCP00040003167.1"/>
    <property type="gene ID" value="ENSSSCG00040006116.1"/>
</dbReference>
<protein>
    <submittedName>
        <fullName evidence="1">Uncharacterized protein</fullName>
    </submittedName>
</protein>
<sequence length="69" mass="7574">MALHVPKAPGFAQMLKEGAKHFSGLEEAVYRNIQACKELAQTTRTAVGVVACLLSRNEDFAYLPKKVII</sequence>
<dbReference type="Proteomes" id="UP000694722">
    <property type="component" value="Unplaced"/>
</dbReference>
<dbReference type="AlphaFoldDB" id="A0A8D1BSQ7"/>
<proteinExistence type="predicted"/>
<organism evidence="1 2">
    <name type="scientific">Sus scrofa</name>
    <name type="common">Pig</name>
    <dbReference type="NCBI Taxonomy" id="9823"/>
    <lineage>
        <taxon>Eukaryota</taxon>
        <taxon>Metazoa</taxon>
        <taxon>Chordata</taxon>
        <taxon>Craniata</taxon>
        <taxon>Vertebrata</taxon>
        <taxon>Euteleostomi</taxon>
        <taxon>Mammalia</taxon>
        <taxon>Eutheria</taxon>
        <taxon>Laurasiatheria</taxon>
        <taxon>Artiodactyla</taxon>
        <taxon>Suina</taxon>
        <taxon>Suidae</taxon>
        <taxon>Sus</taxon>
    </lineage>
</organism>
<name>A0A8D1BSQ7_PIG</name>
<evidence type="ECO:0000313" key="2">
    <source>
        <dbReference type="Proteomes" id="UP000694722"/>
    </source>
</evidence>
<accession>A0A8D1BSQ7</accession>
<evidence type="ECO:0000313" key="1">
    <source>
        <dbReference type="Ensembl" id="ENSSSCP00040003167.1"/>
    </source>
</evidence>